<reference evidence="10" key="1">
    <citation type="submission" date="2025-08" db="UniProtKB">
        <authorList>
            <consortium name="RefSeq"/>
        </authorList>
    </citation>
    <scope>IDENTIFICATION</scope>
</reference>
<sequence length="140" mass="16202">MTRKLVVLTISSEFLAYQKDKLLKKLKTDRRGLVESEYYKTVSNPSTDVDRMLCRFSPIYYKTLFDSDSNNCYFCKSLVDYLCLENISATFQNPTLIDIKIGPVTWEPGCVDQYKMNKFPASAQVKFRICGMKVVFFTPV</sequence>
<dbReference type="Pfam" id="PF03770">
    <property type="entry name" value="IPK"/>
    <property type="match status" value="1"/>
</dbReference>
<dbReference type="GO" id="GO:0032958">
    <property type="term" value="P:inositol phosphate biosynthetic process"/>
    <property type="evidence" value="ECO:0007669"/>
    <property type="project" value="InterPro"/>
</dbReference>
<evidence type="ECO:0000256" key="8">
    <source>
        <dbReference type="RuleBase" id="RU363090"/>
    </source>
</evidence>
<dbReference type="GO" id="GO:0005737">
    <property type="term" value="C:cytoplasm"/>
    <property type="evidence" value="ECO:0007669"/>
    <property type="project" value="TreeGrafter"/>
</dbReference>
<evidence type="ECO:0000256" key="7">
    <source>
        <dbReference type="ARBA" id="ARBA00036525"/>
    </source>
</evidence>
<keyword evidence="9" id="KW-1185">Reference proteome</keyword>
<dbReference type="InterPro" id="IPR038286">
    <property type="entry name" value="IPK_sf"/>
</dbReference>
<dbReference type="Gene3D" id="3.30.470.160">
    <property type="entry name" value="Inositol polyphosphate kinase"/>
    <property type="match status" value="1"/>
</dbReference>
<evidence type="ECO:0000313" key="10">
    <source>
        <dbReference type="RefSeq" id="XP_029655130.1"/>
    </source>
</evidence>
<evidence type="ECO:0000256" key="3">
    <source>
        <dbReference type="ARBA" id="ARBA00022741"/>
    </source>
</evidence>
<dbReference type="GO" id="GO:0005634">
    <property type="term" value="C:nucleus"/>
    <property type="evidence" value="ECO:0007669"/>
    <property type="project" value="TreeGrafter"/>
</dbReference>
<dbReference type="PANTHER" id="PTHR12400:SF51">
    <property type="entry name" value="INOSITOL POLYPHOSPHATE MULTIKINASE"/>
    <property type="match status" value="1"/>
</dbReference>
<comment type="catalytic activity">
    <reaction evidence="7">
        <text>1D-myo-inositol 1,3,4,6-tetrakisphosphate + ATP = 1D-myo-inositol 1,3,4,5,6-pentakisphosphate + ADP + H(+)</text>
        <dbReference type="Rhea" id="RHEA:12717"/>
        <dbReference type="ChEBI" id="CHEBI:15378"/>
        <dbReference type="ChEBI" id="CHEBI:30616"/>
        <dbReference type="ChEBI" id="CHEBI:57660"/>
        <dbReference type="ChEBI" id="CHEBI:57733"/>
        <dbReference type="ChEBI" id="CHEBI:456216"/>
        <dbReference type="EC" id="2.7.1.140"/>
    </reaction>
</comment>
<keyword evidence="3" id="KW-0547">Nucleotide-binding</keyword>
<dbReference type="KEGG" id="osn:115228781"/>
<keyword evidence="2 8" id="KW-0808">Transferase</keyword>
<name>A0A6P7TYX7_9MOLL</name>
<dbReference type="Proteomes" id="UP000515154">
    <property type="component" value="Unplaced"/>
</dbReference>
<comment type="similarity">
    <text evidence="1 8">Belongs to the inositol phosphokinase (IPK) family.</text>
</comment>
<dbReference type="PANTHER" id="PTHR12400">
    <property type="entry name" value="INOSITOL POLYPHOSPHATE KINASE"/>
    <property type="match status" value="1"/>
</dbReference>
<gene>
    <name evidence="10" type="primary">LOC115228781</name>
</gene>
<evidence type="ECO:0000256" key="2">
    <source>
        <dbReference type="ARBA" id="ARBA00022679"/>
    </source>
</evidence>
<evidence type="ECO:0000256" key="6">
    <source>
        <dbReference type="ARBA" id="ARBA00036164"/>
    </source>
</evidence>
<dbReference type="GO" id="GO:0051765">
    <property type="term" value="F:inositol tetrakisphosphate kinase activity"/>
    <property type="evidence" value="ECO:0007669"/>
    <property type="project" value="TreeGrafter"/>
</dbReference>
<accession>A0A6P7TYX7</accession>
<keyword evidence="5" id="KW-0067">ATP-binding</keyword>
<dbReference type="EC" id="2.7.-.-" evidence="8"/>
<evidence type="ECO:0000256" key="4">
    <source>
        <dbReference type="ARBA" id="ARBA00022777"/>
    </source>
</evidence>
<dbReference type="AlphaFoldDB" id="A0A6P7TYX7"/>
<evidence type="ECO:0000313" key="9">
    <source>
        <dbReference type="Proteomes" id="UP000515154"/>
    </source>
</evidence>
<dbReference type="GO" id="GO:0008440">
    <property type="term" value="F:inositol-1,4,5-trisphosphate 3-kinase activity"/>
    <property type="evidence" value="ECO:0007669"/>
    <property type="project" value="TreeGrafter"/>
</dbReference>
<dbReference type="SUPFAM" id="SSF56104">
    <property type="entry name" value="SAICAR synthase-like"/>
    <property type="match status" value="1"/>
</dbReference>
<proteinExistence type="inferred from homology"/>
<dbReference type="InterPro" id="IPR005522">
    <property type="entry name" value="IPK"/>
</dbReference>
<keyword evidence="4 8" id="KW-0418">Kinase</keyword>
<evidence type="ECO:0000256" key="5">
    <source>
        <dbReference type="ARBA" id="ARBA00022840"/>
    </source>
</evidence>
<dbReference type="RefSeq" id="XP_029655130.1">
    <property type="nucleotide sequence ID" value="XM_029799270.1"/>
</dbReference>
<protein>
    <recommendedName>
        <fullName evidence="8">Kinase</fullName>
        <ecNumber evidence="8">2.7.-.-</ecNumber>
    </recommendedName>
</protein>
<evidence type="ECO:0000256" key="1">
    <source>
        <dbReference type="ARBA" id="ARBA00007374"/>
    </source>
</evidence>
<organism evidence="9 10">
    <name type="scientific">Octopus sinensis</name>
    <name type="common">East Asian common octopus</name>
    <dbReference type="NCBI Taxonomy" id="2607531"/>
    <lineage>
        <taxon>Eukaryota</taxon>
        <taxon>Metazoa</taxon>
        <taxon>Spiralia</taxon>
        <taxon>Lophotrochozoa</taxon>
        <taxon>Mollusca</taxon>
        <taxon>Cephalopoda</taxon>
        <taxon>Coleoidea</taxon>
        <taxon>Octopodiformes</taxon>
        <taxon>Octopoda</taxon>
        <taxon>Incirrata</taxon>
        <taxon>Octopodidae</taxon>
        <taxon>Octopus</taxon>
    </lineage>
</organism>
<comment type="catalytic activity">
    <reaction evidence="6">
        <text>1D-myo-inositol 1,4,5-trisphosphate + 2 ATP = 1D-myo-inositol 1,3,4,5,6-pentakisphosphate + 2 ADP + 2 H(+)</text>
        <dbReference type="Rhea" id="RHEA:32359"/>
        <dbReference type="ChEBI" id="CHEBI:15378"/>
        <dbReference type="ChEBI" id="CHEBI:30616"/>
        <dbReference type="ChEBI" id="CHEBI:57733"/>
        <dbReference type="ChEBI" id="CHEBI:203600"/>
        <dbReference type="ChEBI" id="CHEBI:456216"/>
        <dbReference type="EC" id="2.7.1.151"/>
    </reaction>
</comment>
<dbReference type="GO" id="GO:0005524">
    <property type="term" value="F:ATP binding"/>
    <property type="evidence" value="ECO:0007669"/>
    <property type="project" value="UniProtKB-KW"/>
</dbReference>